<protein>
    <recommendedName>
        <fullName evidence="7">UDP-N-acetylglucosamine--peptide N-acetylglucosaminyltransferase SPINDLY</fullName>
    </recommendedName>
</protein>
<dbReference type="Pfam" id="PF01075">
    <property type="entry name" value="Glyco_transf_9"/>
    <property type="match status" value="1"/>
</dbReference>
<feature type="repeat" description="TPR" evidence="3">
    <location>
        <begin position="1358"/>
        <end position="1391"/>
    </location>
</feature>
<dbReference type="InterPro" id="IPR013105">
    <property type="entry name" value="TPR_2"/>
</dbReference>
<feature type="repeat" description="TPR" evidence="3">
    <location>
        <begin position="583"/>
        <end position="616"/>
    </location>
</feature>
<dbReference type="Pfam" id="PF13374">
    <property type="entry name" value="TPR_10"/>
    <property type="match status" value="1"/>
</dbReference>
<feature type="compositionally biased region" description="Pro residues" evidence="4">
    <location>
        <begin position="525"/>
        <end position="535"/>
    </location>
</feature>
<accession>A0A2N3Q017</accession>
<name>A0A2N3Q017_9PROT</name>
<evidence type="ECO:0000256" key="1">
    <source>
        <dbReference type="ARBA" id="ARBA00022737"/>
    </source>
</evidence>
<feature type="repeat" description="TPR" evidence="3">
    <location>
        <begin position="1120"/>
        <end position="1153"/>
    </location>
</feature>
<feature type="repeat" description="TPR" evidence="3">
    <location>
        <begin position="1256"/>
        <end position="1289"/>
    </location>
</feature>
<feature type="repeat" description="TPR" evidence="3">
    <location>
        <begin position="1392"/>
        <end position="1425"/>
    </location>
</feature>
<keyword evidence="1" id="KW-0677">Repeat</keyword>
<keyword evidence="6" id="KW-1185">Reference proteome</keyword>
<feature type="repeat" description="TPR" evidence="3">
    <location>
        <begin position="134"/>
        <end position="167"/>
    </location>
</feature>
<evidence type="ECO:0000313" key="6">
    <source>
        <dbReference type="Proteomes" id="UP000233293"/>
    </source>
</evidence>
<dbReference type="Pfam" id="PF07719">
    <property type="entry name" value="TPR_2"/>
    <property type="match status" value="1"/>
</dbReference>
<reference evidence="6" key="1">
    <citation type="submission" date="2017-12" db="EMBL/GenBank/DDBJ databases">
        <title>Draft genome sequence of Telmatospirillum siberiense 26-4b1T, an acidotolerant peatland alphaproteobacterium potentially involved in sulfur cycling.</title>
        <authorList>
            <person name="Hausmann B."/>
            <person name="Pjevac P."/>
            <person name="Schreck K."/>
            <person name="Herbold C.W."/>
            <person name="Daims H."/>
            <person name="Wagner M."/>
            <person name="Pester M."/>
            <person name="Loy A."/>
        </authorList>
    </citation>
    <scope>NUCLEOTIDE SEQUENCE [LARGE SCALE GENOMIC DNA]</scope>
    <source>
        <strain evidence="6">26-4b1</strain>
    </source>
</reference>
<feature type="repeat" description="TPR" evidence="3">
    <location>
        <begin position="1324"/>
        <end position="1357"/>
    </location>
</feature>
<dbReference type="PROSITE" id="PS50293">
    <property type="entry name" value="TPR_REGION"/>
    <property type="match status" value="4"/>
</dbReference>
<dbReference type="PROSITE" id="PS50005">
    <property type="entry name" value="TPR"/>
    <property type="match status" value="12"/>
</dbReference>
<evidence type="ECO:0000256" key="2">
    <source>
        <dbReference type="ARBA" id="ARBA00022803"/>
    </source>
</evidence>
<dbReference type="Pfam" id="PF13432">
    <property type="entry name" value="TPR_16"/>
    <property type="match status" value="6"/>
</dbReference>
<dbReference type="Proteomes" id="UP000233293">
    <property type="component" value="Unassembled WGS sequence"/>
</dbReference>
<organism evidence="5 6">
    <name type="scientific">Telmatospirillum siberiense</name>
    <dbReference type="NCBI Taxonomy" id="382514"/>
    <lineage>
        <taxon>Bacteria</taxon>
        <taxon>Pseudomonadati</taxon>
        <taxon>Pseudomonadota</taxon>
        <taxon>Alphaproteobacteria</taxon>
        <taxon>Rhodospirillales</taxon>
        <taxon>Rhodospirillaceae</taxon>
        <taxon>Telmatospirillum</taxon>
    </lineage>
</organism>
<dbReference type="SUPFAM" id="SSF48452">
    <property type="entry name" value="TPR-like"/>
    <property type="match status" value="4"/>
</dbReference>
<dbReference type="PANTHER" id="PTHR44809:SF1">
    <property type="entry name" value="PROTEIN O-MANNOSYL-TRANSFERASE TMTC1"/>
    <property type="match status" value="1"/>
</dbReference>
<feature type="region of interest" description="Disordered" evidence="4">
    <location>
        <begin position="522"/>
        <end position="547"/>
    </location>
</feature>
<evidence type="ECO:0000256" key="3">
    <source>
        <dbReference type="PROSITE-ProRule" id="PRU00339"/>
    </source>
</evidence>
<feature type="repeat" description="TPR" evidence="3">
    <location>
        <begin position="1154"/>
        <end position="1187"/>
    </location>
</feature>
<feature type="region of interest" description="Disordered" evidence="4">
    <location>
        <begin position="1"/>
        <end position="27"/>
    </location>
</feature>
<dbReference type="GO" id="GO:0016757">
    <property type="term" value="F:glycosyltransferase activity"/>
    <property type="evidence" value="ECO:0007669"/>
    <property type="project" value="InterPro"/>
</dbReference>
<dbReference type="SMART" id="SM00028">
    <property type="entry name" value="TPR"/>
    <property type="match status" value="19"/>
</dbReference>
<feature type="repeat" description="TPR" evidence="3">
    <location>
        <begin position="66"/>
        <end position="99"/>
    </location>
</feature>
<dbReference type="Gene3D" id="1.25.40.10">
    <property type="entry name" value="Tetratricopeptide repeat domain"/>
    <property type="match status" value="11"/>
</dbReference>
<evidence type="ECO:0000256" key="4">
    <source>
        <dbReference type="SAM" id="MobiDB-lite"/>
    </source>
</evidence>
<dbReference type="InterPro" id="IPR002201">
    <property type="entry name" value="Glyco_trans_9"/>
</dbReference>
<feature type="repeat" description="TPR" evidence="3">
    <location>
        <begin position="1222"/>
        <end position="1255"/>
    </location>
</feature>
<evidence type="ECO:0000313" key="5">
    <source>
        <dbReference type="EMBL" id="PKU26000.1"/>
    </source>
</evidence>
<gene>
    <name evidence="5" type="ORF">CWS72_02325</name>
</gene>
<feature type="repeat" description="TPR" evidence="3">
    <location>
        <begin position="1188"/>
        <end position="1221"/>
    </location>
</feature>
<comment type="caution">
    <text evidence="5">The sequence shown here is derived from an EMBL/GenBank/DDBJ whole genome shotgun (WGS) entry which is preliminary data.</text>
</comment>
<dbReference type="InterPro" id="IPR011990">
    <property type="entry name" value="TPR-like_helical_dom_sf"/>
</dbReference>
<dbReference type="Gene3D" id="3.40.50.2000">
    <property type="entry name" value="Glycogen Phosphorylase B"/>
    <property type="match status" value="3"/>
</dbReference>
<dbReference type="SUPFAM" id="SSF53756">
    <property type="entry name" value="UDP-Glycosyltransferase/glycogen phosphorylase"/>
    <property type="match status" value="3"/>
</dbReference>
<dbReference type="PANTHER" id="PTHR44809">
    <property type="match status" value="1"/>
</dbReference>
<feature type="repeat" description="TPR" evidence="3">
    <location>
        <begin position="168"/>
        <end position="201"/>
    </location>
</feature>
<dbReference type="EMBL" id="PIUM01000002">
    <property type="protein sequence ID" value="PKU26000.1"/>
    <property type="molecule type" value="Genomic_DNA"/>
</dbReference>
<proteinExistence type="predicted"/>
<evidence type="ECO:0008006" key="7">
    <source>
        <dbReference type="Google" id="ProtNLM"/>
    </source>
</evidence>
<sequence length="1742" mass="190613">MNRKQRRAAAKQIAPGPEVRVASTPAESGADVSGRFAEAVRHHQAGRRIEAESLYRAILADHPRHAESLNLLGVAAAQGGRYDEAVRAIAQAIAINGENAAFHNNLGETLRLQSRFPEAARAFGAAIVLAPGYAEAWNNLGVIRHAAGLLEEATRYYRRALDCLPNFPDALGNIGAAYQEQNRCDLAEVRYRQAIALRPDFAEAHNNLGMVLLTRGEFSAGWHEYEWRRRLDSFHAVRPSGNRPEWEGEDISGRTILLYGEQGLGDCLQFSRFATPIAARCAKVILQVHPVLTRLLSSVDGVAQVVAKDAPPPSSDVQLSLMSAPHRLGITKESIPTSVPYVRPDAASVEKWAERVRPLPGLKVGLAWAGDPRPYDTRANSIDRRRSMALAELTPLLALAGVSMVSLQKGEKARQISDIPPALRPLDWMDEISDFADTAALVANLDLVISVDTSVAHLAGAMGKPVWIASRFDGCWRWLEDRDDSPWYPSARLFRQKAPGDWTEVVTRIAATLSSVIEGHTPLAAAPPLPHPPSTPRNAPSGDDGKTRAKTLYAQGVALQGAGRPLDAEAAYRAALAADPNHAEAHNNLGNILSSQGRRDEALASLQKALAVRPDYAEAHYNRGLLFHKEGRLAEAKAAYLDALRHKGDFQEALINLGAALQEQNRPADAEMIQRACLAGRPGDALSLLNLSVAVKNQGRVEEALTANLRAVICQPSYALAHVNLGHILLLRGLFEEGWREYEWRWKGGTPGLTPRFPEERRWTGQDLRGRTLLFHAEQGLGDSLQFIRYAALFARAGASVIVECQAPLVRLFNAQAGIDRVMVMETGLAPFDFHLPMMSAPGALGTRLENIPAECPYIIPDATMAEAWGRRLSRLSGLKVGIVWAGSPRQHDYRLTAADRQRSIEITRLTPLLSLPGVSFVSLQKGDPANRIDDLPAELRPLDLMAEVSDFADTAALVANLDLVITVDTAVAHLAGAMGKPVWIASRFDGCWRWLEDRDDSPWYPSARLFRQKAPGDWTEVIGRIRDALAAHTGQTDHRPAPRAANDDATATRLLMEARTHHLSGRLAEAETGYRHLLAAWPDHPDGLHLLGAVALQTRRDGLAATLIRRFLALVPASPEGHNNLGNAYRAQGCPDAAQAAYHRALRLKANYPEALINLGKTWLDRKRPDEAERVFRQAIAARPLDPHAHYCLGVVLQEQGRPAEAATAYRAVLTLVPDDAQTFNNLGNALKDQDLFDQAIGALRTALLIRPGYWEALYNLGLAFQHHGRLPEAVAAYQAALSVHPDSSEINTNLGSALRGAGRLAEAEAAQRTSIGIRSDYPKAHNNLGIVLKEQGRLTEAVAAFRQALSLHPDYGEAYNNLAVTLMELRRPDLAIAAYRSAITCRPDDPEPQNNLGVTLHQMGRLEEAISAYDRAVLLNPRYAEALTNRGMAHLANGNDESGWDDYEWRWKGGLANLAERDFSEPRWQGEDLTGRTILLHGEQGFGDVIQFVRYAPLVAARGGTVVVEAYPPLARLLDSLDGTLRIVAAGDPLPPFDCHLPLMSLPHVMGTAIGTRPSIVPYLRATAEDVAAWRHRLAGLRKPRVGLVWAGNPRLQDAGAHAIDRRRSLPLSRLGPLLSLPGIDFVSVQTGMAAGQLDDVAQALRPADFSTHLGDFADTAGLLANLDLLISVDTAPAHLAGAMGKPVWILSRFDGCWRWGRGREDSPWYPTLRLFRQMAPEDWDGVVERVTASLRQWMD</sequence>
<keyword evidence="2 3" id="KW-0802">TPR repeat</keyword>
<dbReference type="InterPro" id="IPR052943">
    <property type="entry name" value="TMTC_O-mannosyl-trnsfr"/>
</dbReference>
<dbReference type="InterPro" id="IPR019734">
    <property type="entry name" value="TPR_rpt"/>
</dbReference>
<dbReference type="Pfam" id="PF13414">
    <property type="entry name" value="TPR_11"/>
    <property type="match status" value="2"/>
</dbReference>